<dbReference type="InterPro" id="IPR015947">
    <property type="entry name" value="PUA-like_sf"/>
</dbReference>
<keyword evidence="3 10" id="KW-0963">Cytoplasm</keyword>
<evidence type="ECO:0000256" key="9">
    <source>
        <dbReference type="ARBA" id="ARBA00047944"/>
    </source>
</evidence>
<proteinExistence type="inferred from homology"/>
<dbReference type="Pfam" id="PF20260">
    <property type="entry name" value="PUA_4"/>
    <property type="match status" value="1"/>
</dbReference>
<evidence type="ECO:0000259" key="11">
    <source>
        <dbReference type="Pfam" id="PF04452"/>
    </source>
</evidence>
<keyword evidence="6 10" id="KW-0808">Transferase</keyword>
<gene>
    <name evidence="13" type="ORF">ENJ96_07690</name>
</gene>
<dbReference type="GO" id="GO:0070042">
    <property type="term" value="F:rRNA (uridine-N3-)-methyltransferase activity"/>
    <property type="evidence" value="ECO:0007669"/>
    <property type="project" value="TreeGrafter"/>
</dbReference>
<name>A0A7V5U342_9BACT</name>
<accession>A0A7V5U342</accession>
<evidence type="ECO:0000256" key="8">
    <source>
        <dbReference type="ARBA" id="ARBA00025699"/>
    </source>
</evidence>
<dbReference type="Gene3D" id="3.40.1280.10">
    <property type="match status" value="1"/>
</dbReference>
<evidence type="ECO:0000259" key="12">
    <source>
        <dbReference type="Pfam" id="PF20260"/>
    </source>
</evidence>
<dbReference type="InterPro" id="IPR029026">
    <property type="entry name" value="tRNA_m1G_MTases_N"/>
</dbReference>
<evidence type="ECO:0000256" key="2">
    <source>
        <dbReference type="ARBA" id="ARBA00005528"/>
    </source>
</evidence>
<dbReference type="SUPFAM" id="SSF75217">
    <property type="entry name" value="alpha/beta knot"/>
    <property type="match status" value="1"/>
</dbReference>
<dbReference type="PANTHER" id="PTHR30027:SF3">
    <property type="entry name" value="16S RRNA (URACIL(1498)-N(3))-METHYLTRANSFERASE"/>
    <property type="match status" value="1"/>
</dbReference>
<dbReference type="InterPro" id="IPR046887">
    <property type="entry name" value="RsmE_PUA-like"/>
</dbReference>
<evidence type="ECO:0000256" key="1">
    <source>
        <dbReference type="ARBA" id="ARBA00004496"/>
    </source>
</evidence>
<evidence type="ECO:0000313" key="13">
    <source>
        <dbReference type="EMBL" id="HHI97721.1"/>
    </source>
</evidence>
<feature type="domain" description="Ribosomal RNA small subunit methyltransferase E PUA-like" evidence="12">
    <location>
        <begin position="26"/>
        <end position="65"/>
    </location>
</feature>
<comment type="catalytic activity">
    <reaction evidence="9 10">
        <text>uridine(1498) in 16S rRNA + S-adenosyl-L-methionine = N(3)-methyluridine(1498) in 16S rRNA + S-adenosyl-L-homocysteine + H(+)</text>
        <dbReference type="Rhea" id="RHEA:42920"/>
        <dbReference type="Rhea" id="RHEA-COMP:10283"/>
        <dbReference type="Rhea" id="RHEA-COMP:10284"/>
        <dbReference type="ChEBI" id="CHEBI:15378"/>
        <dbReference type="ChEBI" id="CHEBI:57856"/>
        <dbReference type="ChEBI" id="CHEBI:59789"/>
        <dbReference type="ChEBI" id="CHEBI:65315"/>
        <dbReference type="ChEBI" id="CHEBI:74502"/>
        <dbReference type="EC" id="2.1.1.193"/>
    </reaction>
</comment>
<dbReference type="InterPro" id="IPR046886">
    <property type="entry name" value="RsmE_MTase_dom"/>
</dbReference>
<dbReference type="AlphaFoldDB" id="A0A7V5U342"/>
<keyword evidence="7 10" id="KW-0949">S-adenosyl-L-methionine</keyword>
<keyword evidence="4 10" id="KW-0698">rRNA processing</keyword>
<reference evidence="13" key="1">
    <citation type="journal article" date="2020" name="mSystems">
        <title>Genome- and Community-Level Interaction Insights into Carbon Utilization and Element Cycling Functions of Hydrothermarchaeota in Hydrothermal Sediment.</title>
        <authorList>
            <person name="Zhou Z."/>
            <person name="Liu Y."/>
            <person name="Xu W."/>
            <person name="Pan J."/>
            <person name="Luo Z.H."/>
            <person name="Li M."/>
        </authorList>
    </citation>
    <scope>NUCLEOTIDE SEQUENCE [LARGE SCALE GENOMIC DNA]</scope>
    <source>
        <strain evidence="13">HyVt-533</strain>
    </source>
</reference>
<evidence type="ECO:0000256" key="6">
    <source>
        <dbReference type="ARBA" id="ARBA00022679"/>
    </source>
</evidence>
<evidence type="ECO:0000256" key="7">
    <source>
        <dbReference type="ARBA" id="ARBA00022691"/>
    </source>
</evidence>
<comment type="function">
    <text evidence="8 10">Specifically methylates the N3 position of the uracil ring of uridine 1498 (m3U1498) in 16S rRNA. Acts on the fully assembled 30S ribosomal subunit.</text>
</comment>
<feature type="domain" description="Ribosomal RNA small subunit methyltransferase E methyltransferase" evidence="11">
    <location>
        <begin position="82"/>
        <end position="240"/>
    </location>
</feature>
<dbReference type="PANTHER" id="PTHR30027">
    <property type="entry name" value="RIBOSOMAL RNA SMALL SUBUNIT METHYLTRANSFERASE E"/>
    <property type="match status" value="1"/>
</dbReference>
<dbReference type="GO" id="GO:0070475">
    <property type="term" value="P:rRNA base methylation"/>
    <property type="evidence" value="ECO:0007669"/>
    <property type="project" value="TreeGrafter"/>
</dbReference>
<dbReference type="PIRSF" id="PIRSF015601">
    <property type="entry name" value="MTase_slr0722"/>
    <property type="match status" value="1"/>
</dbReference>
<dbReference type="NCBIfam" id="TIGR00046">
    <property type="entry name" value="RsmE family RNA methyltransferase"/>
    <property type="match status" value="1"/>
</dbReference>
<dbReference type="Pfam" id="PF04452">
    <property type="entry name" value="Methyltrans_RNA"/>
    <property type="match status" value="1"/>
</dbReference>
<dbReference type="EC" id="2.1.1.193" evidence="10"/>
<dbReference type="InterPro" id="IPR029028">
    <property type="entry name" value="Alpha/beta_knot_MTases"/>
</dbReference>
<dbReference type="SUPFAM" id="SSF88697">
    <property type="entry name" value="PUA domain-like"/>
    <property type="match status" value="1"/>
</dbReference>
<evidence type="ECO:0000256" key="4">
    <source>
        <dbReference type="ARBA" id="ARBA00022552"/>
    </source>
</evidence>
<sequence length="246" mass="27456">MGAAKPQKALARFLAPGAVPGQRVLLDPEESHHLQHVRRLKEGAEILLLDLKGHEFKGRVQRLGRRVWVEVLELVREEAPKAPELVLGLPLLKKDHLSFLVEKAAELGVSRVILYYSRRTVVKPGPNLVPKLGARAAQSLKQCGRLWPLAIDGPKPLSSLAEEETLYKLVAYEKEKSLSLKEALKRIPSKPDKLLFLSGPEGGFSPEEASFLQQKGFLLVHLGDQILRAETAAFYLMSVAHLWFFL</sequence>
<keyword evidence="5 10" id="KW-0489">Methyltransferase</keyword>
<evidence type="ECO:0000256" key="3">
    <source>
        <dbReference type="ARBA" id="ARBA00022490"/>
    </source>
</evidence>
<dbReference type="EMBL" id="DROK01000227">
    <property type="protein sequence ID" value="HHI97721.1"/>
    <property type="molecule type" value="Genomic_DNA"/>
</dbReference>
<evidence type="ECO:0000256" key="10">
    <source>
        <dbReference type="PIRNR" id="PIRNR015601"/>
    </source>
</evidence>
<dbReference type="Proteomes" id="UP000886101">
    <property type="component" value="Unassembled WGS sequence"/>
</dbReference>
<comment type="subcellular location">
    <subcellularLocation>
        <location evidence="1 10">Cytoplasm</location>
    </subcellularLocation>
</comment>
<dbReference type="CDD" id="cd18084">
    <property type="entry name" value="RsmE-like"/>
    <property type="match status" value="1"/>
</dbReference>
<comment type="caution">
    <text evidence="13">The sequence shown here is derived from an EMBL/GenBank/DDBJ whole genome shotgun (WGS) entry which is preliminary data.</text>
</comment>
<dbReference type="GO" id="GO:0005737">
    <property type="term" value="C:cytoplasm"/>
    <property type="evidence" value="ECO:0007669"/>
    <property type="project" value="UniProtKB-SubCell"/>
</dbReference>
<evidence type="ECO:0000256" key="5">
    <source>
        <dbReference type="ARBA" id="ARBA00022603"/>
    </source>
</evidence>
<comment type="similarity">
    <text evidence="2 10">Belongs to the RNA methyltransferase RsmE family.</text>
</comment>
<protein>
    <recommendedName>
        <fullName evidence="10">Ribosomal RNA small subunit methyltransferase E</fullName>
        <ecNumber evidence="10">2.1.1.193</ecNumber>
    </recommendedName>
</protein>
<dbReference type="InterPro" id="IPR006700">
    <property type="entry name" value="RsmE"/>
</dbReference>
<organism evidence="13">
    <name type="scientific">Thermodesulfatator atlanticus</name>
    <dbReference type="NCBI Taxonomy" id="501497"/>
    <lineage>
        <taxon>Bacteria</taxon>
        <taxon>Pseudomonadati</taxon>
        <taxon>Thermodesulfobacteriota</taxon>
        <taxon>Thermodesulfobacteria</taxon>
        <taxon>Thermodesulfobacteriales</taxon>
        <taxon>Thermodesulfatatoraceae</taxon>
        <taxon>Thermodesulfatator</taxon>
    </lineage>
</organism>